<keyword evidence="11" id="KW-0969">Cilium</keyword>
<organism evidence="11 12">
    <name type="scientific">Ketobacter alkanivorans</name>
    <dbReference type="NCBI Taxonomy" id="1917421"/>
    <lineage>
        <taxon>Bacteria</taxon>
        <taxon>Pseudomonadati</taxon>
        <taxon>Pseudomonadota</taxon>
        <taxon>Gammaproteobacteria</taxon>
        <taxon>Pseudomonadales</taxon>
        <taxon>Ketobacteraceae</taxon>
        <taxon>Ketobacter</taxon>
    </lineage>
</organism>
<name>A0A2K9LH11_9GAMM</name>
<dbReference type="GO" id="GO:0044781">
    <property type="term" value="P:bacterial-type flagellum organization"/>
    <property type="evidence" value="ECO:0007669"/>
    <property type="project" value="UniProtKB-KW"/>
</dbReference>
<keyword evidence="11" id="KW-0282">Flagellum</keyword>
<dbReference type="KEGG" id="kak:Kalk_04135"/>
<evidence type="ECO:0000256" key="6">
    <source>
        <dbReference type="ARBA" id="ARBA00023163"/>
    </source>
</evidence>
<dbReference type="SUPFAM" id="SSF101498">
    <property type="entry name" value="Anti-sigma factor FlgM"/>
    <property type="match status" value="1"/>
</dbReference>
<keyword evidence="3" id="KW-0678">Repressor</keyword>
<evidence type="ECO:0000256" key="4">
    <source>
        <dbReference type="ARBA" id="ARBA00022795"/>
    </source>
</evidence>
<evidence type="ECO:0000256" key="9">
    <source>
        <dbReference type="SAM" id="MobiDB-lite"/>
    </source>
</evidence>
<dbReference type="NCBIfam" id="TIGR03824">
    <property type="entry name" value="FlgM_jcvi"/>
    <property type="match status" value="1"/>
</dbReference>
<evidence type="ECO:0000256" key="3">
    <source>
        <dbReference type="ARBA" id="ARBA00022491"/>
    </source>
</evidence>
<dbReference type="Proteomes" id="UP000235116">
    <property type="component" value="Chromosome"/>
</dbReference>
<dbReference type="Pfam" id="PF04316">
    <property type="entry name" value="FlgM"/>
    <property type="match status" value="1"/>
</dbReference>
<reference evidence="12" key="1">
    <citation type="submission" date="2017-08" db="EMBL/GenBank/DDBJ databases">
        <title>Direct submision.</title>
        <authorList>
            <person name="Kim S.-J."/>
            <person name="Rhee S.-K."/>
        </authorList>
    </citation>
    <scope>NUCLEOTIDE SEQUENCE [LARGE SCALE GENOMIC DNA]</scope>
    <source>
        <strain evidence="12">GI5</strain>
    </source>
</reference>
<dbReference type="InterPro" id="IPR031316">
    <property type="entry name" value="FlgM_C"/>
</dbReference>
<dbReference type="OrthoDB" id="6120348at2"/>
<evidence type="ECO:0000256" key="2">
    <source>
        <dbReference type="ARBA" id="ARBA00017823"/>
    </source>
</evidence>
<proteinExistence type="inferred from homology"/>
<keyword evidence="5" id="KW-0805">Transcription regulation</keyword>
<dbReference type="AlphaFoldDB" id="A0A2K9LH11"/>
<evidence type="ECO:0000313" key="11">
    <source>
        <dbReference type="EMBL" id="AUM11658.1"/>
    </source>
</evidence>
<evidence type="ECO:0000256" key="7">
    <source>
        <dbReference type="ARBA" id="ARBA00024739"/>
    </source>
</evidence>
<keyword evidence="6" id="KW-0804">Transcription</keyword>
<evidence type="ECO:0000259" key="10">
    <source>
        <dbReference type="Pfam" id="PF04316"/>
    </source>
</evidence>
<dbReference type="InterPro" id="IPR035890">
    <property type="entry name" value="Anti-sigma-28_factor_FlgM_sf"/>
</dbReference>
<dbReference type="RefSeq" id="WP_101892998.1">
    <property type="nucleotide sequence ID" value="NZ_CP022684.1"/>
</dbReference>
<feature type="domain" description="Anti-sigma-28 factor FlgM C-terminal" evidence="10">
    <location>
        <begin position="47"/>
        <end position="100"/>
    </location>
</feature>
<comment type="function">
    <text evidence="7">Responsible for the coupling of flagellin expression to flagellar assembly by preventing expression of the flagellin genes when a component of the middle class of proteins is defective. It negatively regulates flagellar genes by inhibiting the activity of FliA by directly binding to FliA.</text>
</comment>
<evidence type="ECO:0000256" key="1">
    <source>
        <dbReference type="ARBA" id="ARBA00005322"/>
    </source>
</evidence>
<evidence type="ECO:0000256" key="5">
    <source>
        <dbReference type="ARBA" id="ARBA00023015"/>
    </source>
</evidence>
<keyword evidence="11" id="KW-0966">Cell projection</keyword>
<sequence>MAMEINGLNSNQANAGKAKSGQKTSAVDTGVRKSPPSADGSRGETETVKISAEAQALNRASQQLETEAPVNQEKVDALRAAIADGSYKADPQSIARKMLESDSLF</sequence>
<evidence type="ECO:0000256" key="8">
    <source>
        <dbReference type="ARBA" id="ARBA00030117"/>
    </source>
</evidence>
<accession>A0A2K9LH11</accession>
<evidence type="ECO:0000313" key="12">
    <source>
        <dbReference type="Proteomes" id="UP000235116"/>
    </source>
</evidence>
<gene>
    <name evidence="11" type="primary">flgM</name>
    <name evidence="11" type="ORF">Kalk_04135</name>
</gene>
<comment type="similarity">
    <text evidence="1">Belongs to the FlgM family.</text>
</comment>
<dbReference type="InterPro" id="IPR007412">
    <property type="entry name" value="FlgM"/>
</dbReference>
<keyword evidence="4" id="KW-1005">Bacterial flagellum biogenesis</keyword>
<protein>
    <recommendedName>
        <fullName evidence="2">Negative regulator of flagellin synthesis</fullName>
    </recommendedName>
    <alternativeName>
        <fullName evidence="8">Anti-sigma-28 factor</fullName>
    </alternativeName>
</protein>
<dbReference type="EMBL" id="CP022684">
    <property type="protein sequence ID" value="AUM11658.1"/>
    <property type="molecule type" value="Genomic_DNA"/>
</dbReference>
<keyword evidence="12" id="KW-1185">Reference proteome</keyword>
<feature type="region of interest" description="Disordered" evidence="9">
    <location>
        <begin position="1"/>
        <end position="47"/>
    </location>
</feature>
<dbReference type="GO" id="GO:0045892">
    <property type="term" value="P:negative regulation of DNA-templated transcription"/>
    <property type="evidence" value="ECO:0007669"/>
    <property type="project" value="InterPro"/>
</dbReference>